<comment type="caution">
    <text evidence="1">The sequence shown here is derived from an EMBL/GenBank/DDBJ whole genome shotgun (WGS) entry which is preliminary data.</text>
</comment>
<proteinExistence type="predicted"/>
<reference evidence="2" key="1">
    <citation type="journal article" date="2023" name="G3 (Bethesda)">
        <title>Genome assembly and association tests identify interacting loci associated with vigor, precocity, and sex in interspecific pistachio rootstocks.</title>
        <authorList>
            <person name="Palmer W."/>
            <person name="Jacygrad E."/>
            <person name="Sagayaradj S."/>
            <person name="Cavanaugh K."/>
            <person name="Han R."/>
            <person name="Bertier L."/>
            <person name="Beede B."/>
            <person name="Kafkas S."/>
            <person name="Golino D."/>
            <person name="Preece J."/>
            <person name="Michelmore R."/>
        </authorList>
    </citation>
    <scope>NUCLEOTIDE SEQUENCE [LARGE SCALE GENOMIC DNA]</scope>
</reference>
<evidence type="ECO:0000313" key="1">
    <source>
        <dbReference type="EMBL" id="KAJ0040431.1"/>
    </source>
</evidence>
<keyword evidence="2" id="KW-1185">Reference proteome</keyword>
<name>A0ACC0YPU6_9ROSI</name>
<dbReference type="EMBL" id="CM047740">
    <property type="protein sequence ID" value="KAJ0040431.1"/>
    <property type="molecule type" value="Genomic_DNA"/>
</dbReference>
<evidence type="ECO:0000313" key="2">
    <source>
        <dbReference type="Proteomes" id="UP001163603"/>
    </source>
</evidence>
<protein>
    <submittedName>
        <fullName evidence="1">Uncharacterized protein</fullName>
    </submittedName>
</protein>
<sequence length="1235" mass="134788">MGFSFKLTTKGKRYRPEPSVESETCTTKVSEACIDDVSENSRQRARTLKPEGEDVGGVSHCNEGFGIAAGHEVSVILNLYPDGFFIEKPLEKEAVHQVQEAPKKLLPYDKASDIFLVAMESGQLPIDFPDSISGEYVGGTLVCEVRDYRKSESEQRSTSSSPMAGFHIVKKVRLRVTLENVVKDVSLVLDDSWSYADLMDVESEIVNAMNPQLCLDPTPKLDRLSTNPVNEKLDLSVRSLRKKRFRQMRESSRVPESSHGRVEESGMISDIMMPHVNENMTAQNLVSNQLLPLKHKNFVPDASIPLVPLVTQQSRYQIGVGIPGMQDHGPSSVVNPSGASSVGQEMISYAENMNSTTSFQAKRESQDGPLSPLSSFNKRARLNLLAPDGIQQQQTGTSMDNLHGVDVNWKKTLLEQSVVGSDASHLEAQQSRLQQRLPQHAFMRTSFTQPWNNMVQHVEKDSRKEDQFQKRKTTTQSPRLSSGALPQSPLSSKSGEFSSGSVGPQFGVVATSASLASHKEKSVVTSVPAVSSANESMQRQHQVQTAAKRRSNSLPKTPGISGVGSPASVSNISVPLNANSPSVGTPPLSDQSILDKLSKIENVVMRYQLNSRKNKVDDYQMRKPNSYSAQNLLACLNSVSNNEDVKDELRPLSKSLLGGSMNISKYRVLNFVNPERILQGNVVSIVHRLRTRMVMLEKVNDSTVAMYCGDKEEGDILAVEEYLPILPNTHSADLLAAQFSSLVIRSSCLMQMIREGCHMEDHLQIKPTRMSFMSSGPPSSGVSPNNNSGADMQQYAEAVSGQAISNEVAKPSNGLNSSQNLLASTRMLPPGNPHAVQMSQGLMSGVSMPLRPQQLDPQQSVQSQQPQQQQQPPNHHPLMQQPQQQFQRSIMLGPNSVSNLNANMQLGMVNNKPSAVQLQTLQPQQQQQQQQQMQRKLMMGLSPTVGMGNMGNNMVGLGGLSNAMSMGSARGLGGTGMSAPMASISSMGNVAPNSMHHNQAANISNVISQQLRSGKITPQQAALMASKLKSQRILGPPQSSIAGMSGARQMLPGSGGLSSMLGQNLNRTNMNPMQRTAMPPPKLMPGINMYMSQQQQQQMQQQQLQQQQHQQHQQLQQQLQHQMHQQQQQLQQPPQQPPQETASPLQAVVSPSQVGSPSTMGITQLNQQPQQQLSPQQLSQRTPLSPQQLSSGAMHAISAGNQEPCPTSPQLSSQTLGSVGSITNSPMDLHGVNKS</sequence>
<gene>
    <name evidence="1" type="ORF">Pint_28417</name>
</gene>
<organism evidence="1 2">
    <name type="scientific">Pistacia integerrima</name>
    <dbReference type="NCBI Taxonomy" id="434235"/>
    <lineage>
        <taxon>Eukaryota</taxon>
        <taxon>Viridiplantae</taxon>
        <taxon>Streptophyta</taxon>
        <taxon>Embryophyta</taxon>
        <taxon>Tracheophyta</taxon>
        <taxon>Spermatophyta</taxon>
        <taxon>Magnoliopsida</taxon>
        <taxon>eudicotyledons</taxon>
        <taxon>Gunneridae</taxon>
        <taxon>Pentapetalae</taxon>
        <taxon>rosids</taxon>
        <taxon>malvids</taxon>
        <taxon>Sapindales</taxon>
        <taxon>Anacardiaceae</taxon>
        <taxon>Pistacia</taxon>
    </lineage>
</organism>
<dbReference type="Proteomes" id="UP001163603">
    <property type="component" value="Chromosome 5"/>
</dbReference>
<accession>A0ACC0YPU6</accession>